<dbReference type="Gene3D" id="3.20.20.450">
    <property type="entry name" value="EAL domain"/>
    <property type="match status" value="1"/>
</dbReference>
<dbReference type="SUPFAM" id="SSF55073">
    <property type="entry name" value="Nucleotide cyclase"/>
    <property type="match status" value="1"/>
</dbReference>
<dbReference type="PANTHER" id="PTHR33121">
    <property type="entry name" value="CYCLIC DI-GMP PHOSPHODIESTERASE PDEF"/>
    <property type="match status" value="1"/>
</dbReference>
<comment type="caution">
    <text evidence="3">The sequence shown here is derived from an EMBL/GenBank/DDBJ whole genome shotgun (WGS) entry which is preliminary data.</text>
</comment>
<dbReference type="Gene3D" id="3.30.70.270">
    <property type="match status" value="1"/>
</dbReference>
<dbReference type="InterPro" id="IPR029787">
    <property type="entry name" value="Nucleotide_cyclase"/>
</dbReference>
<gene>
    <name evidence="3" type="ORF">F9B85_02185</name>
</gene>
<evidence type="ECO:0000259" key="2">
    <source>
        <dbReference type="PROSITE" id="PS50887"/>
    </source>
</evidence>
<dbReference type="NCBIfam" id="TIGR00254">
    <property type="entry name" value="GGDEF"/>
    <property type="match status" value="1"/>
</dbReference>
<dbReference type="Gene3D" id="3.10.580.10">
    <property type="entry name" value="CBS-domain"/>
    <property type="match status" value="1"/>
</dbReference>
<dbReference type="EMBL" id="WBXO01000001">
    <property type="protein sequence ID" value="KAB2954508.1"/>
    <property type="molecule type" value="Genomic_DNA"/>
</dbReference>
<dbReference type="SMART" id="SM00267">
    <property type="entry name" value="GGDEF"/>
    <property type="match status" value="1"/>
</dbReference>
<dbReference type="OrthoDB" id="9813903at2"/>
<dbReference type="AlphaFoldDB" id="A0A6I0FAJ1"/>
<dbReference type="InterPro" id="IPR046342">
    <property type="entry name" value="CBS_dom_sf"/>
</dbReference>
<dbReference type="Proteomes" id="UP000468766">
    <property type="component" value="Unassembled WGS sequence"/>
</dbReference>
<dbReference type="PANTHER" id="PTHR33121:SF76">
    <property type="entry name" value="SIGNALING PROTEIN"/>
    <property type="match status" value="1"/>
</dbReference>
<dbReference type="InterPro" id="IPR043128">
    <property type="entry name" value="Rev_trsase/Diguanyl_cyclase"/>
</dbReference>
<dbReference type="PROSITE" id="PS50887">
    <property type="entry name" value="GGDEF"/>
    <property type="match status" value="1"/>
</dbReference>
<dbReference type="SUPFAM" id="SSF141868">
    <property type="entry name" value="EAL domain-like"/>
    <property type="match status" value="1"/>
</dbReference>
<dbReference type="CDD" id="cd04598">
    <property type="entry name" value="CBS_pair_GGDEF_EAL"/>
    <property type="match status" value="1"/>
</dbReference>
<dbReference type="InterPro" id="IPR035919">
    <property type="entry name" value="EAL_sf"/>
</dbReference>
<dbReference type="Pfam" id="PF00563">
    <property type="entry name" value="EAL"/>
    <property type="match status" value="1"/>
</dbReference>
<evidence type="ECO:0000313" key="3">
    <source>
        <dbReference type="EMBL" id="KAB2954508.1"/>
    </source>
</evidence>
<reference evidence="3 4" key="1">
    <citation type="submission" date="2019-10" db="EMBL/GenBank/DDBJ databases">
        <title>Whole-genome sequence of the extremophile Heliorestis acidaminivorans DSM 24790.</title>
        <authorList>
            <person name="Kyndt J.A."/>
            <person name="Meyer T.E."/>
        </authorList>
    </citation>
    <scope>NUCLEOTIDE SEQUENCE [LARGE SCALE GENOMIC DNA]</scope>
    <source>
        <strain evidence="3 4">DSM 24790</strain>
    </source>
</reference>
<dbReference type="CDD" id="cd01949">
    <property type="entry name" value="GGDEF"/>
    <property type="match status" value="1"/>
</dbReference>
<feature type="domain" description="EAL" evidence="1">
    <location>
        <begin position="200"/>
        <end position="450"/>
    </location>
</feature>
<keyword evidence="4" id="KW-1185">Reference proteome</keyword>
<feature type="domain" description="GGDEF" evidence="2">
    <location>
        <begin position="628"/>
        <end position="781"/>
    </location>
</feature>
<sequence length="785" mass="89268">MIKLRREDKVVKPLSRINKWLKGEGHKEKKELFYSSMVANSQVLKMVERELYLHGQLGLIYIDIVNFTNIEIKYGNKVCKRVLELLKEAILQFSSSNETVKVEIIHNIYGDDYVLYCSIQANSKDRSYCFELIAHKAQELKNYIMNQVNRKLNKIVDEDMNFHVGCSVLCYKSELTVESQVYSAIKQALALAKGEIDLDSGKKIWALKQAIEDKNFIIHYQPIYSLEKGAIIGYEALARGPENSAFQSPLQIFKLAEKANCLLPLERLLRQLALEGASDIKKNQFLFLNCSPQVINDPSFSRGDFRQIVESTGLRTEQIVLEITERHVINDFTHFRKIIDIYRKQGFRFAVDDAGAGYSSLQSIAELQPEYIKIDKSLIEGINNSAVKQALLDTFLSFALKINSHIIAEGIEKEEQLKWLCKAGIHLGQGYLLGRPSPQKKYSESRQIQSLQKQREIENKEKPTTKAVIGSLVENYYFLSAQAPSKKAMEHFHKHRDSYSIVIMEEEKPIGLLMREKLYFHLANQYGQALYSDRPVSLIMDHNPLIVEGHSRLEKVSQLATSRHLSQLYDHIIVCQSGKCIGVVSVRTLLDQLTKAQMELALSANPLTGLPGNVRIEQEIYQKVWKKSSFTSIYIDLDNFKAFNDRYGFERGDQAIKLVADILVSTIAELGHEDDLVGHIGGDDFIIISEAPFLPLCQKIITKFDERIVDFYAPTDRRNGHIYGRDRYGKHKAFPLMSLSLAVLVCPAGRIHHPVELGELAAETKKVAKKIEGSAFVIDDGYLLA</sequence>
<dbReference type="GO" id="GO:0071111">
    <property type="term" value="F:cyclic-guanylate-specific phosphodiesterase activity"/>
    <property type="evidence" value="ECO:0007669"/>
    <property type="project" value="InterPro"/>
</dbReference>
<evidence type="ECO:0000313" key="4">
    <source>
        <dbReference type="Proteomes" id="UP000468766"/>
    </source>
</evidence>
<dbReference type="SUPFAM" id="SSF54631">
    <property type="entry name" value="CBS-domain pair"/>
    <property type="match status" value="1"/>
</dbReference>
<dbReference type="InterPro" id="IPR001633">
    <property type="entry name" value="EAL_dom"/>
</dbReference>
<name>A0A6I0FAJ1_9FIRM</name>
<dbReference type="CDD" id="cd01948">
    <property type="entry name" value="EAL"/>
    <property type="match status" value="1"/>
</dbReference>
<accession>A0A6I0FAJ1</accession>
<proteinExistence type="predicted"/>
<evidence type="ECO:0000259" key="1">
    <source>
        <dbReference type="PROSITE" id="PS50883"/>
    </source>
</evidence>
<dbReference type="Pfam" id="PF00990">
    <property type="entry name" value="GGDEF"/>
    <property type="match status" value="1"/>
</dbReference>
<dbReference type="PROSITE" id="PS50883">
    <property type="entry name" value="EAL"/>
    <property type="match status" value="1"/>
</dbReference>
<dbReference type="InterPro" id="IPR050706">
    <property type="entry name" value="Cyclic-di-GMP_PDE-like"/>
</dbReference>
<protein>
    <submittedName>
        <fullName evidence="3">GGDEF domain-containing protein</fullName>
    </submittedName>
</protein>
<dbReference type="InterPro" id="IPR000160">
    <property type="entry name" value="GGDEF_dom"/>
</dbReference>
<organism evidence="3 4">
    <name type="scientific">Heliorestis acidaminivorans</name>
    <dbReference type="NCBI Taxonomy" id="553427"/>
    <lineage>
        <taxon>Bacteria</taxon>
        <taxon>Bacillati</taxon>
        <taxon>Bacillota</taxon>
        <taxon>Clostridia</taxon>
        <taxon>Eubacteriales</taxon>
        <taxon>Heliobacteriaceae</taxon>
        <taxon>Heliorestis</taxon>
    </lineage>
</organism>
<dbReference type="SMART" id="SM00052">
    <property type="entry name" value="EAL"/>
    <property type="match status" value="1"/>
</dbReference>